<evidence type="ECO:0000256" key="4">
    <source>
        <dbReference type="PIRSR" id="PIRSR639383-2"/>
    </source>
</evidence>
<comment type="catalytic activity">
    <reaction evidence="7">
        <text>P(1),P(3)-bis(5'-adenosyl) triphosphate + H2O = AMP + ADP + 2 H(+)</text>
        <dbReference type="Rhea" id="RHEA:13893"/>
        <dbReference type="ChEBI" id="CHEBI:15377"/>
        <dbReference type="ChEBI" id="CHEBI:15378"/>
        <dbReference type="ChEBI" id="CHEBI:58529"/>
        <dbReference type="ChEBI" id="CHEBI:456215"/>
        <dbReference type="ChEBI" id="CHEBI:456216"/>
        <dbReference type="EC" id="3.6.1.29"/>
    </reaction>
</comment>
<dbReference type="InterPro" id="IPR019808">
    <property type="entry name" value="Histidine_triad_CS"/>
</dbReference>
<dbReference type="InterPro" id="IPR039383">
    <property type="entry name" value="FHIT"/>
</dbReference>
<dbReference type="Proteomes" id="UP000076874">
    <property type="component" value="Unassembled WGS sequence"/>
</dbReference>
<dbReference type="PANTHER" id="PTHR46243">
    <property type="entry name" value="BIS(5'-ADENOSYL)-TRIPHOSPHATASE"/>
    <property type="match status" value="1"/>
</dbReference>
<organism evidence="10 11">
    <name type="scientific">Niveomyces insectorum RCEF 264</name>
    <dbReference type="NCBI Taxonomy" id="1081102"/>
    <lineage>
        <taxon>Eukaryota</taxon>
        <taxon>Fungi</taxon>
        <taxon>Dikarya</taxon>
        <taxon>Ascomycota</taxon>
        <taxon>Pezizomycotina</taxon>
        <taxon>Sordariomycetes</taxon>
        <taxon>Hypocreomycetidae</taxon>
        <taxon>Hypocreales</taxon>
        <taxon>Cordycipitaceae</taxon>
        <taxon>Niveomyces</taxon>
    </lineage>
</organism>
<evidence type="ECO:0000256" key="5">
    <source>
        <dbReference type="PIRSR" id="PIRSR639383-3"/>
    </source>
</evidence>
<evidence type="ECO:0000259" key="9">
    <source>
        <dbReference type="PROSITE" id="PS51084"/>
    </source>
</evidence>
<dbReference type="Pfam" id="PF01230">
    <property type="entry name" value="HIT"/>
    <property type="match status" value="1"/>
</dbReference>
<feature type="region of interest" description="Disordered" evidence="8">
    <location>
        <begin position="1"/>
        <end position="20"/>
    </location>
</feature>
<evidence type="ECO:0000256" key="1">
    <source>
        <dbReference type="ARBA" id="ARBA00022741"/>
    </source>
</evidence>
<keyword evidence="2 7" id="KW-0378">Hydrolase</keyword>
<comment type="cofactor">
    <cofactor evidence="7">
        <name>Mn(2+)</name>
        <dbReference type="ChEBI" id="CHEBI:29035"/>
    </cofactor>
</comment>
<evidence type="ECO:0000256" key="7">
    <source>
        <dbReference type="RuleBase" id="RU366076"/>
    </source>
</evidence>
<sequence length="274" mass="28372">MASSSVPTKGPSPSPSSSSSSFFFGPFNVTTQVFYVTPRAFALVNLRPLLPGHVLVCPRTPHRRLTDLTREELADVFSTVQVVQRMLAAYYFGGPEKAAATPDSATENAAEAASSSSSSSPSASASAGSFNVVVQDGPEAGQTVPHLHVHVLPRIPGATAKDAATAGDALYEALADEPGNVGGAQWDAVYGWPPKKEGASNEDGLAKGIAAHAGSDAGSGAAATQQKPTPRPQPGGQFPRIDDSRREARSLEAMEAEAAAYRRVLAEMGVEQAS</sequence>
<dbReference type="SUPFAM" id="SSF54197">
    <property type="entry name" value="HIT-like"/>
    <property type="match status" value="1"/>
</dbReference>
<dbReference type="InterPro" id="IPR036265">
    <property type="entry name" value="HIT-like_sf"/>
</dbReference>
<feature type="binding site" evidence="4">
    <location>
        <position position="150"/>
    </location>
    <ligand>
        <name>substrate</name>
    </ligand>
</feature>
<dbReference type="CDD" id="cd01275">
    <property type="entry name" value="FHIT"/>
    <property type="match status" value="1"/>
</dbReference>
<reference evidence="10 11" key="1">
    <citation type="journal article" date="2016" name="Genome Biol. Evol.">
        <title>Divergent and convergent evolution of fungal pathogenicity.</title>
        <authorList>
            <person name="Shang Y."/>
            <person name="Xiao G."/>
            <person name="Zheng P."/>
            <person name="Cen K."/>
            <person name="Zhan S."/>
            <person name="Wang C."/>
        </authorList>
    </citation>
    <scope>NUCLEOTIDE SEQUENCE [LARGE SCALE GENOMIC DNA]</scope>
    <source>
        <strain evidence="10 11">RCEF 264</strain>
    </source>
</reference>
<proteinExistence type="predicted"/>
<dbReference type="PANTHER" id="PTHR46243:SF1">
    <property type="entry name" value="BIS(5'-ADENOSYL)-TRIPHOSPHATASE"/>
    <property type="match status" value="1"/>
</dbReference>
<feature type="compositionally biased region" description="Low complexity" evidence="8">
    <location>
        <begin position="104"/>
        <end position="126"/>
    </location>
</feature>
<evidence type="ECO:0000256" key="8">
    <source>
        <dbReference type="SAM" id="MobiDB-lite"/>
    </source>
</evidence>
<gene>
    <name evidence="10" type="ORF">SPI_02872</name>
</gene>
<dbReference type="PROSITE" id="PS00892">
    <property type="entry name" value="HIT_1"/>
    <property type="match status" value="1"/>
</dbReference>
<dbReference type="EC" id="3.6.1.29" evidence="7"/>
<name>A0A167WVC0_9HYPO</name>
<protein>
    <recommendedName>
        <fullName evidence="7">Bis(5'-adenosyl)-triphosphatase</fullName>
        <ecNumber evidence="7">3.6.1.29</ecNumber>
    </recommendedName>
</protein>
<dbReference type="STRING" id="1081102.A0A167WVC0"/>
<dbReference type="GO" id="GO:0000166">
    <property type="term" value="F:nucleotide binding"/>
    <property type="evidence" value="ECO:0007669"/>
    <property type="project" value="UniProtKB-KW"/>
</dbReference>
<dbReference type="EMBL" id="AZHD01000004">
    <property type="protein sequence ID" value="OAA64225.1"/>
    <property type="molecule type" value="Genomic_DNA"/>
</dbReference>
<feature type="compositionally biased region" description="Low complexity" evidence="8">
    <location>
        <begin position="212"/>
        <end position="223"/>
    </location>
</feature>
<feature type="compositionally biased region" description="Basic and acidic residues" evidence="8">
    <location>
        <begin position="240"/>
        <end position="251"/>
    </location>
</feature>
<keyword evidence="1 7" id="KW-0547">Nucleotide-binding</keyword>
<accession>A0A167WVC0</accession>
<evidence type="ECO:0000256" key="6">
    <source>
        <dbReference type="PROSITE-ProRule" id="PRU00464"/>
    </source>
</evidence>
<evidence type="ECO:0000313" key="10">
    <source>
        <dbReference type="EMBL" id="OAA64225.1"/>
    </source>
</evidence>
<comment type="caution">
    <text evidence="10">The sequence shown here is derived from an EMBL/GenBank/DDBJ whole genome shotgun (WGS) entry which is preliminary data.</text>
</comment>
<dbReference type="AlphaFoldDB" id="A0A167WVC0"/>
<feature type="region of interest" description="Disordered" evidence="8">
    <location>
        <begin position="212"/>
        <end position="251"/>
    </location>
</feature>
<evidence type="ECO:0000256" key="2">
    <source>
        <dbReference type="ARBA" id="ARBA00022801"/>
    </source>
</evidence>
<dbReference type="PROSITE" id="PS51084">
    <property type="entry name" value="HIT_2"/>
    <property type="match status" value="1"/>
</dbReference>
<dbReference type="InterPro" id="IPR011146">
    <property type="entry name" value="HIT-like"/>
</dbReference>
<feature type="active site" description="Tele-AMP-histidine intermediate" evidence="3">
    <location>
        <position position="148"/>
    </location>
</feature>
<feature type="binding site" evidence="4">
    <location>
        <position position="135"/>
    </location>
    <ligand>
        <name>substrate</name>
    </ligand>
</feature>
<dbReference type="OrthoDB" id="680339at2759"/>
<evidence type="ECO:0000313" key="11">
    <source>
        <dbReference type="Proteomes" id="UP000076874"/>
    </source>
</evidence>
<feature type="site" description="Important for induction of apoptosis" evidence="5">
    <location>
        <position position="171"/>
    </location>
</feature>
<keyword evidence="11" id="KW-1185">Reference proteome</keyword>
<feature type="short sequence motif" description="Histidine triad motif" evidence="6">
    <location>
        <begin position="146"/>
        <end position="150"/>
    </location>
</feature>
<dbReference type="GO" id="GO:0047710">
    <property type="term" value="F:bis(5'-adenosyl)-triphosphatase activity"/>
    <property type="evidence" value="ECO:0007669"/>
    <property type="project" value="UniProtKB-UniRule"/>
</dbReference>
<feature type="domain" description="HIT" evidence="9">
    <location>
        <begin position="20"/>
        <end position="161"/>
    </location>
</feature>
<feature type="region of interest" description="Disordered" evidence="8">
    <location>
        <begin position="100"/>
        <end position="126"/>
    </location>
</feature>
<evidence type="ECO:0000256" key="3">
    <source>
        <dbReference type="PIRSR" id="PIRSR639383-1"/>
    </source>
</evidence>
<dbReference type="Gene3D" id="3.30.428.10">
    <property type="entry name" value="HIT-like"/>
    <property type="match status" value="1"/>
</dbReference>
<feature type="binding site" evidence="4">
    <location>
        <begin position="141"/>
        <end position="144"/>
    </location>
    <ligand>
        <name>substrate</name>
    </ligand>
</feature>
<feature type="binding site" evidence="4">
    <location>
        <position position="45"/>
    </location>
    <ligand>
        <name>substrate</name>
    </ligand>
</feature>
<dbReference type="InterPro" id="IPR051884">
    <property type="entry name" value="Bis(5'-adenosyl)-TPase_reg"/>
</dbReference>